<evidence type="ECO:0000256" key="1">
    <source>
        <dbReference type="ARBA" id="ARBA00010617"/>
    </source>
</evidence>
<dbReference type="Pfam" id="PF00067">
    <property type="entry name" value="p450"/>
    <property type="match status" value="1"/>
</dbReference>
<evidence type="ECO:0000256" key="4">
    <source>
        <dbReference type="ARBA" id="ARBA00023004"/>
    </source>
</evidence>
<dbReference type="InterPro" id="IPR017972">
    <property type="entry name" value="Cyt_P450_CS"/>
</dbReference>
<name>A0A0D2E3W4_9EURO</name>
<dbReference type="InterPro" id="IPR002401">
    <property type="entry name" value="Cyt_P450_E_grp-I"/>
</dbReference>
<dbReference type="InterPro" id="IPR050364">
    <property type="entry name" value="Cytochrome_P450_fung"/>
</dbReference>
<accession>A0A0D2E3W4</accession>
<evidence type="ECO:0000256" key="6">
    <source>
        <dbReference type="RuleBase" id="RU000461"/>
    </source>
</evidence>
<dbReference type="PROSITE" id="PS00086">
    <property type="entry name" value="CYTOCHROME_P450"/>
    <property type="match status" value="1"/>
</dbReference>
<dbReference type="Proteomes" id="UP000054342">
    <property type="component" value="Unassembled WGS sequence"/>
</dbReference>
<evidence type="ECO:0000313" key="7">
    <source>
        <dbReference type="EMBL" id="KIW50153.1"/>
    </source>
</evidence>
<keyword evidence="4 5" id="KW-0408">Iron</keyword>
<keyword evidence="3 6" id="KW-0560">Oxidoreductase</keyword>
<reference evidence="7 8" key="1">
    <citation type="submission" date="2015-01" db="EMBL/GenBank/DDBJ databases">
        <title>The Genome Sequence of Exophiala xenobiotica CBS118157.</title>
        <authorList>
            <consortium name="The Broad Institute Genomics Platform"/>
            <person name="Cuomo C."/>
            <person name="de Hoog S."/>
            <person name="Gorbushina A."/>
            <person name="Stielow B."/>
            <person name="Teixiera M."/>
            <person name="Abouelleil A."/>
            <person name="Chapman S.B."/>
            <person name="Priest M."/>
            <person name="Young S.K."/>
            <person name="Wortman J."/>
            <person name="Nusbaum C."/>
            <person name="Birren B."/>
        </authorList>
    </citation>
    <scope>NUCLEOTIDE SEQUENCE [LARGE SCALE GENOMIC DNA]</scope>
    <source>
        <strain evidence="7 8">CBS 118157</strain>
    </source>
</reference>
<keyword evidence="5 6" id="KW-0349">Heme</keyword>
<dbReference type="SUPFAM" id="SSF48264">
    <property type="entry name" value="Cytochrome P450"/>
    <property type="match status" value="1"/>
</dbReference>
<sequence>MALLETLMTNISPFRLGALILLAPLVLSVLRTLVLSRTKLPKGAKPLPGPKGLPIVGNAFDIPKTHAWLKFKQWSDEFGPIYQVKAFGTTLVVISRESIANDLLGLRGAIYSDRPPLVMAGLIADNGFLGAARWGDYWRKGRRFAQTMLSTNMIQQSLPKQTIEARQAVVDLAREPTKYAYWLERAGVMTSIKQIYGIAEKRGSGEEHHVHEICSYMEEIERVTVPGAYAVEFMPWLMHLPVWLAPFKKEANTLMKRHWDYLSPLMRQETQKTEPLAPGVSESFAGRYFKSKEDWDLTDREMVWVLSSIYGGASGTSATAMQSIILNLCLFPEWQQQIQEELETAIGGQRLPDFDDFGSLPVLRAVIKETMRWRPVLSGGFPHSVIKDDIYHDFFIPKGAVIIPNQWAIMRAEDLYPDPESFRPERWLEPKYPTYQEPLSTYPNLKRFAAFGHGRRICPGLEVTEKALFLEASSLLWACNVKKEEGASLPWYDYTGASISTPRKFRFVVEERAPGRLKMMEEAARTDHADELS</sequence>
<dbReference type="GO" id="GO:0005506">
    <property type="term" value="F:iron ion binding"/>
    <property type="evidence" value="ECO:0007669"/>
    <property type="project" value="InterPro"/>
</dbReference>
<dbReference type="InterPro" id="IPR036396">
    <property type="entry name" value="Cyt_P450_sf"/>
</dbReference>
<keyword evidence="6" id="KW-0503">Monooxygenase</keyword>
<proteinExistence type="inferred from homology"/>
<comment type="similarity">
    <text evidence="1 6">Belongs to the cytochrome P450 family.</text>
</comment>
<evidence type="ECO:0008006" key="9">
    <source>
        <dbReference type="Google" id="ProtNLM"/>
    </source>
</evidence>
<dbReference type="InterPro" id="IPR001128">
    <property type="entry name" value="Cyt_P450"/>
</dbReference>
<dbReference type="HOGENOM" id="CLU_001570_2_1_1"/>
<dbReference type="PANTHER" id="PTHR46300">
    <property type="entry name" value="P450, PUTATIVE (EUROFUNG)-RELATED-RELATED"/>
    <property type="match status" value="1"/>
</dbReference>
<comment type="cofactor">
    <cofactor evidence="5">
        <name>heme</name>
        <dbReference type="ChEBI" id="CHEBI:30413"/>
    </cofactor>
</comment>
<dbReference type="CDD" id="cd11065">
    <property type="entry name" value="CYP64-like"/>
    <property type="match status" value="1"/>
</dbReference>
<dbReference type="STRING" id="348802.A0A0D2E3W4"/>
<dbReference type="OrthoDB" id="1103324at2759"/>
<dbReference type="GO" id="GO:0016705">
    <property type="term" value="F:oxidoreductase activity, acting on paired donors, with incorporation or reduction of molecular oxygen"/>
    <property type="evidence" value="ECO:0007669"/>
    <property type="project" value="InterPro"/>
</dbReference>
<evidence type="ECO:0000256" key="2">
    <source>
        <dbReference type="ARBA" id="ARBA00022723"/>
    </source>
</evidence>
<keyword evidence="8" id="KW-1185">Reference proteome</keyword>
<feature type="binding site" description="axial binding residue" evidence="5">
    <location>
        <position position="458"/>
    </location>
    <ligand>
        <name>heme</name>
        <dbReference type="ChEBI" id="CHEBI:30413"/>
    </ligand>
    <ligandPart>
        <name>Fe</name>
        <dbReference type="ChEBI" id="CHEBI:18248"/>
    </ligandPart>
</feature>
<dbReference type="AlphaFoldDB" id="A0A0D2E3W4"/>
<dbReference type="Gene3D" id="1.10.630.10">
    <property type="entry name" value="Cytochrome P450"/>
    <property type="match status" value="1"/>
</dbReference>
<keyword evidence="2 5" id="KW-0479">Metal-binding</keyword>
<dbReference type="RefSeq" id="XP_013310737.1">
    <property type="nucleotide sequence ID" value="XM_013455283.1"/>
</dbReference>
<protein>
    <recommendedName>
        <fullName evidence="9">Cytochrome P450</fullName>
    </recommendedName>
</protein>
<dbReference type="EMBL" id="KN847323">
    <property type="protein sequence ID" value="KIW50153.1"/>
    <property type="molecule type" value="Genomic_DNA"/>
</dbReference>
<evidence type="ECO:0000256" key="5">
    <source>
        <dbReference type="PIRSR" id="PIRSR602401-1"/>
    </source>
</evidence>
<organism evidence="7 8">
    <name type="scientific">Exophiala xenobiotica</name>
    <dbReference type="NCBI Taxonomy" id="348802"/>
    <lineage>
        <taxon>Eukaryota</taxon>
        <taxon>Fungi</taxon>
        <taxon>Dikarya</taxon>
        <taxon>Ascomycota</taxon>
        <taxon>Pezizomycotina</taxon>
        <taxon>Eurotiomycetes</taxon>
        <taxon>Chaetothyriomycetidae</taxon>
        <taxon>Chaetothyriales</taxon>
        <taxon>Herpotrichiellaceae</taxon>
        <taxon>Exophiala</taxon>
    </lineage>
</organism>
<evidence type="ECO:0000313" key="8">
    <source>
        <dbReference type="Proteomes" id="UP000054342"/>
    </source>
</evidence>
<gene>
    <name evidence="7" type="ORF">PV05_11769</name>
</gene>
<dbReference type="PANTHER" id="PTHR46300:SF8">
    <property type="entry name" value="CYTOCHROME P450 2E1"/>
    <property type="match status" value="1"/>
</dbReference>
<dbReference type="PRINTS" id="PR00463">
    <property type="entry name" value="EP450I"/>
</dbReference>
<dbReference type="GO" id="GO:0004497">
    <property type="term" value="F:monooxygenase activity"/>
    <property type="evidence" value="ECO:0007669"/>
    <property type="project" value="UniProtKB-KW"/>
</dbReference>
<dbReference type="GO" id="GO:0020037">
    <property type="term" value="F:heme binding"/>
    <property type="evidence" value="ECO:0007669"/>
    <property type="project" value="InterPro"/>
</dbReference>
<evidence type="ECO:0000256" key="3">
    <source>
        <dbReference type="ARBA" id="ARBA00023002"/>
    </source>
</evidence>
<dbReference type="GeneID" id="25333677"/>